<dbReference type="STRING" id="1121432.SAMN02745219_01993"/>
<organism evidence="14 15">
    <name type="scientific">Desulfofundulus thermosubterraneus DSM 16057</name>
    <dbReference type="NCBI Taxonomy" id="1121432"/>
    <lineage>
        <taxon>Bacteria</taxon>
        <taxon>Bacillati</taxon>
        <taxon>Bacillota</taxon>
        <taxon>Clostridia</taxon>
        <taxon>Eubacteriales</taxon>
        <taxon>Peptococcaceae</taxon>
        <taxon>Desulfofundulus</taxon>
    </lineage>
</organism>
<dbReference type="GO" id="GO:0000049">
    <property type="term" value="F:tRNA binding"/>
    <property type="evidence" value="ECO:0007669"/>
    <property type="project" value="UniProtKB-KW"/>
</dbReference>
<reference evidence="15" key="1">
    <citation type="submission" date="2016-11" db="EMBL/GenBank/DDBJ databases">
        <authorList>
            <person name="Varghese N."/>
            <person name="Submissions S."/>
        </authorList>
    </citation>
    <scope>NUCLEOTIDE SEQUENCE [LARGE SCALE GENOMIC DNA]</scope>
    <source>
        <strain evidence="15">DSM 16057</strain>
    </source>
</reference>
<sequence>MDIITTHTNTDLDALAAMVGAQKLYPEAVMVFPGKLSRNVEEFMALHKDALAVSSMRDIQLEKVRRVVLVDTKNPRRLGKLAEVFNRRGVEVHIYDHHPWAEGDVRGTVEVVDAVGATATLLVEKIREQNISLNPLEATILALGIYGDTGSLVFTSTTPRDVAAVAYLLEKGANLGVVAEFLGRPLTEEQKSLLKSLLLSARRHQVNGVKILLATASVEEFVVGLALLTHTISEIERLDAVFTVVEMEDRVYIVGRSNVAQVDVAEILGPFGGGGHPAAASATIKGAPLNQVAETLMKIIQQKVRPPLTAAGIMSSPVKTVTPETTIKEAGRIMMRYGHTGLPVVQKDRLVGVISRRDVEKANLHGLGHAPVKGFMSQNVVWVTPDVPVTEVQQLMIEHDIGRVPVVSEGRLVGIVSRTDVLRTMHGDLPSRYRTIHSGHLPAAGANISELMHQVLSPREWEIICRAGEIAARLGYRVFAAGGVVRDILLKAGNLDIDLVVEGDGIALAEALAEAYGAQVRAHRKFGTAEVLFSDGFKVDVATARVEFYEYPAALPRVESSCLRHDLYRRDFTINAMAVDLNGENFGDLIDFFGGRQDLQQGLIRVLYNLSFIEDPIRMLRAVRFEQRYGFKIEPQTLKLIQEAVRREVLARVSPERLWEELKHILMEEKAGRMLERLHQLGMWPIAFPGVTYWEVQPVLHDLGESMQLLEEWGFPPGCDPWLCYFIAALHWTGPETARSLCERYHLNKRQTEKVLVSLASWRPVLSLLCRRDGVRTSELGRNLILLPPEAHPLILTLLDEEWLKERFRQLLVLLRESKPTVDGTYIKSLGYRPGPIFRQALDAVWQARLDGLVKNSDEEKAFVQEFLRRHQGEDSHV</sequence>
<dbReference type="InterPro" id="IPR046342">
    <property type="entry name" value="CBS_dom_sf"/>
</dbReference>
<name>A0A1M6HEQ0_9FIRM</name>
<evidence type="ECO:0000256" key="11">
    <source>
        <dbReference type="PROSITE-ProRule" id="PRU00703"/>
    </source>
</evidence>
<dbReference type="Gene3D" id="3.30.460.10">
    <property type="entry name" value="Beta Polymerase, domain 2"/>
    <property type="match status" value="1"/>
</dbReference>
<dbReference type="PANTHER" id="PTHR47788:SF1">
    <property type="entry name" value="A-ADDING TRNA NUCLEOTIDYLTRANSFERASE"/>
    <property type="match status" value="1"/>
</dbReference>
<keyword evidence="7" id="KW-0479">Metal-binding</keyword>
<dbReference type="PROSITE" id="PS51371">
    <property type="entry name" value="CBS"/>
    <property type="match status" value="2"/>
</dbReference>
<dbReference type="InterPro" id="IPR000644">
    <property type="entry name" value="CBS_dom"/>
</dbReference>
<dbReference type="Gene3D" id="3.90.1640.10">
    <property type="entry name" value="inorganic pyrophosphatase (n-terminal core)"/>
    <property type="match status" value="1"/>
</dbReference>
<dbReference type="Gene3D" id="1.10.3090.10">
    <property type="entry name" value="cca-adding enzyme, domain 2"/>
    <property type="match status" value="1"/>
</dbReference>
<dbReference type="CDD" id="cd04595">
    <property type="entry name" value="CBS_pair_DHH_polyA_Pol_assoc"/>
    <property type="match status" value="1"/>
</dbReference>
<dbReference type="Pfam" id="PF01368">
    <property type="entry name" value="DHH"/>
    <property type="match status" value="1"/>
</dbReference>
<dbReference type="Pfam" id="PF01743">
    <property type="entry name" value="PolyA_pol"/>
    <property type="match status" value="1"/>
</dbReference>
<dbReference type="GO" id="GO:0016779">
    <property type="term" value="F:nucleotidyltransferase activity"/>
    <property type="evidence" value="ECO:0007669"/>
    <property type="project" value="UniProtKB-KW"/>
</dbReference>
<dbReference type="GO" id="GO:0008033">
    <property type="term" value="P:tRNA processing"/>
    <property type="evidence" value="ECO:0007669"/>
    <property type="project" value="UniProtKB-KW"/>
</dbReference>
<protein>
    <submittedName>
        <fullName evidence="14">tRNA nucleotidyltransferase (CCA-adding enzyme)</fullName>
    </submittedName>
</protein>
<evidence type="ECO:0000256" key="3">
    <source>
        <dbReference type="ARBA" id="ARBA00022555"/>
    </source>
</evidence>
<dbReference type="InterPro" id="IPR002646">
    <property type="entry name" value="PolA_pol_head_dom"/>
</dbReference>
<evidence type="ECO:0000256" key="7">
    <source>
        <dbReference type="ARBA" id="ARBA00022723"/>
    </source>
</evidence>
<dbReference type="CDD" id="cd05398">
    <property type="entry name" value="NT_ClassII-CCAase"/>
    <property type="match status" value="1"/>
</dbReference>
<evidence type="ECO:0000259" key="13">
    <source>
        <dbReference type="PROSITE" id="PS51371"/>
    </source>
</evidence>
<evidence type="ECO:0000256" key="10">
    <source>
        <dbReference type="ARBA" id="ARBA00022884"/>
    </source>
</evidence>
<dbReference type="Proteomes" id="UP000184529">
    <property type="component" value="Unassembled WGS sequence"/>
</dbReference>
<feature type="domain" description="CBS" evidence="13">
    <location>
        <begin position="314"/>
        <end position="372"/>
    </location>
</feature>
<comment type="similarity">
    <text evidence="2 12">Belongs to the tRNA nucleotidyltransferase/poly(A) polymerase family.</text>
</comment>
<evidence type="ECO:0000256" key="12">
    <source>
        <dbReference type="RuleBase" id="RU003953"/>
    </source>
</evidence>
<dbReference type="InterPro" id="IPR052390">
    <property type="entry name" value="tRNA_nt/polyA_polymerase"/>
</dbReference>
<keyword evidence="10 12" id="KW-0694">RNA-binding</keyword>
<evidence type="ECO:0000256" key="5">
    <source>
        <dbReference type="ARBA" id="ARBA00022694"/>
    </source>
</evidence>
<proteinExistence type="inferred from homology"/>
<keyword evidence="6" id="KW-0548">Nucleotidyltransferase</keyword>
<dbReference type="RefSeq" id="WP_072869299.1">
    <property type="nucleotide sequence ID" value="NZ_FQZM01000023.1"/>
</dbReference>
<keyword evidence="11" id="KW-0129">CBS domain</keyword>
<evidence type="ECO:0000256" key="2">
    <source>
        <dbReference type="ARBA" id="ARBA00007265"/>
    </source>
</evidence>
<evidence type="ECO:0000313" key="14">
    <source>
        <dbReference type="EMBL" id="SHJ20682.1"/>
    </source>
</evidence>
<dbReference type="PANTHER" id="PTHR47788">
    <property type="entry name" value="POLYA POLYMERASE"/>
    <property type="match status" value="1"/>
</dbReference>
<accession>A0A1M6HEQ0</accession>
<dbReference type="InterPro" id="IPR001667">
    <property type="entry name" value="DDH_dom"/>
</dbReference>
<dbReference type="AlphaFoldDB" id="A0A1M6HEQ0"/>
<keyword evidence="15" id="KW-1185">Reference proteome</keyword>
<dbReference type="InterPro" id="IPR043519">
    <property type="entry name" value="NT_sf"/>
</dbReference>
<keyword evidence="9" id="KW-0460">Magnesium</keyword>
<dbReference type="InterPro" id="IPR038763">
    <property type="entry name" value="DHH_sf"/>
</dbReference>
<keyword evidence="5" id="KW-0819">tRNA processing</keyword>
<dbReference type="GO" id="GO:0000166">
    <property type="term" value="F:nucleotide binding"/>
    <property type="evidence" value="ECO:0007669"/>
    <property type="project" value="UniProtKB-KW"/>
</dbReference>
<keyword evidence="3" id="KW-0820">tRNA-binding</keyword>
<gene>
    <name evidence="14" type="ORF">SAMN02745219_01993</name>
</gene>
<evidence type="ECO:0000256" key="1">
    <source>
        <dbReference type="ARBA" id="ARBA00001946"/>
    </source>
</evidence>
<keyword evidence="8" id="KW-0547">Nucleotide-binding</keyword>
<dbReference type="Gene3D" id="3.10.310.30">
    <property type="match status" value="1"/>
</dbReference>
<dbReference type="SUPFAM" id="SSF54631">
    <property type="entry name" value="CBS-domain pair"/>
    <property type="match status" value="1"/>
</dbReference>
<evidence type="ECO:0000313" key="15">
    <source>
        <dbReference type="Proteomes" id="UP000184529"/>
    </source>
</evidence>
<dbReference type="EMBL" id="FQZM01000023">
    <property type="protein sequence ID" value="SHJ20682.1"/>
    <property type="molecule type" value="Genomic_DNA"/>
</dbReference>
<dbReference type="SUPFAM" id="SSF81891">
    <property type="entry name" value="Poly A polymerase C-terminal region-like"/>
    <property type="match status" value="1"/>
</dbReference>
<dbReference type="Gene3D" id="3.10.580.10">
    <property type="entry name" value="CBS-domain"/>
    <property type="match status" value="1"/>
</dbReference>
<dbReference type="SUPFAM" id="SSF64182">
    <property type="entry name" value="DHH phosphoesterases"/>
    <property type="match status" value="1"/>
</dbReference>
<dbReference type="SMART" id="SM00116">
    <property type="entry name" value="CBS"/>
    <property type="match status" value="2"/>
</dbReference>
<keyword evidence="4 12" id="KW-0808">Transferase</keyword>
<evidence type="ECO:0000256" key="9">
    <source>
        <dbReference type="ARBA" id="ARBA00022842"/>
    </source>
</evidence>
<dbReference type="GO" id="GO:0046872">
    <property type="term" value="F:metal ion binding"/>
    <property type="evidence" value="ECO:0007669"/>
    <property type="project" value="UniProtKB-KW"/>
</dbReference>
<dbReference type="InterPro" id="IPR032828">
    <property type="entry name" value="PolyA_RNA-bd"/>
</dbReference>
<dbReference type="Pfam" id="PF12627">
    <property type="entry name" value="PolyA_pol_RNAbd"/>
    <property type="match status" value="1"/>
</dbReference>
<comment type="cofactor">
    <cofactor evidence="1">
        <name>Mg(2+)</name>
        <dbReference type="ChEBI" id="CHEBI:18420"/>
    </cofactor>
</comment>
<evidence type="ECO:0000256" key="4">
    <source>
        <dbReference type="ARBA" id="ARBA00022679"/>
    </source>
</evidence>
<feature type="domain" description="CBS" evidence="13">
    <location>
        <begin position="376"/>
        <end position="431"/>
    </location>
</feature>
<dbReference type="SUPFAM" id="SSF81301">
    <property type="entry name" value="Nucleotidyltransferase"/>
    <property type="match status" value="1"/>
</dbReference>
<dbReference type="Pfam" id="PF00571">
    <property type="entry name" value="CBS"/>
    <property type="match status" value="2"/>
</dbReference>
<evidence type="ECO:0000256" key="8">
    <source>
        <dbReference type="ARBA" id="ARBA00022741"/>
    </source>
</evidence>
<evidence type="ECO:0000256" key="6">
    <source>
        <dbReference type="ARBA" id="ARBA00022695"/>
    </source>
</evidence>
<dbReference type="OrthoDB" id="9805698at2"/>